<dbReference type="PROSITE" id="PS00018">
    <property type="entry name" value="EF_HAND_1"/>
    <property type="match status" value="2"/>
</dbReference>
<evidence type="ECO:0000256" key="7">
    <source>
        <dbReference type="ARBA" id="ARBA00023065"/>
    </source>
</evidence>
<evidence type="ECO:0000256" key="3">
    <source>
        <dbReference type="ARBA" id="ARBA00022449"/>
    </source>
</evidence>
<dbReference type="GO" id="GO:0015369">
    <property type="term" value="F:calcium:proton antiporter activity"/>
    <property type="evidence" value="ECO:0007669"/>
    <property type="project" value="TreeGrafter"/>
</dbReference>
<accession>A0AA88QJ67</accession>
<gene>
    <name evidence="12" type="ORF">RJ640_029986</name>
</gene>
<keyword evidence="10" id="KW-0732">Signal</keyword>
<feature type="domain" description="EF-hand" evidence="11">
    <location>
        <begin position="361"/>
        <end position="386"/>
    </location>
</feature>
<feature type="chain" id="PRO_5041645570" description="EF-hand domain-containing protein" evidence="10">
    <location>
        <begin position="21"/>
        <end position="672"/>
    </location>
</feature>
<sequence length="672" mass="74343">MEKLTLCLVFLILGLGMARCRSIRLLNSTDPLVDSDLVEHNQYPSISLGGKGMLSSSSSGCVRMYGFFPCADTVGGYIFQIAVYQYLLIIGNKLVTTGSTAMFNILGTGIFGASVFRVLMVLPSIVMVIVSGVFTTQASAQNQVSLAVAVYVGSTVFSLTLLWGMCVIFGSNKLHETKSSSEHTGPSTSELLLVKEKPSHSEGSAFCTGSGITLDKKTSTTAGIMLLSLIPFVLVLLVNIFKTSSGSRVVVLIALVVSTLGLLSYFAFQIWDPWIQERSLEYSKFENLLAGFLHHVQEQAKGKLINDKGEPDIHVIRSAFARFDKDSDKVIRVTELEALIRDMQPGQLPVDKTYALKQLQNAFDVDSNGKITDDEFAKGIIGYLSKAEDLAKDGDSRTKEILRQATTEAETLLMDNGEPNIDHMKSIFKKFDSDNDKQLSKSELKKLLEKIKSEESRIGHEELVKKVVDAFDKDALYLLSLHVLTILQAKWKEVDSLMYEAEAEGGRKYKVLTWKFNRFALQVLLGIAILTFLAGPLLYSIQLLSAAMGIPSFFISFVILPIAMNARTAILAIYPASRKNKKTASLTFSEIYGGVVVNNIMGLSTLLAIVYAKDLTWDYNAEVVILLVICAVIGLIAFLRSTYPLWTCCLAFFLYPFSLVFYYVLQYVWGWE</sequence>
<feature type="transmembrane region" description="Helical" evidence="9">
    <location>
        <begin position="519"/>
        <end position="541"/>
    </location>
</feature>
<evidence type="ECO:0000256" key="4">
    <source>
        <dbReference type="ARBA" id="ARBA00022692"/>
    </source>
</evidence>
<evidence type="ECO:0000256" key="9">
    <source>
        <dbReference type="SAM" id="Phobius"/>
    </source>
</evidence>
<feature type="transmembrane region" description="Helical" evidence="9">
    <location>
        <begin position="247"/>
        <end position="268"/>
    </location>
</feature>
<dbReference type="GO" id="GO:0016020">
    <property type="term" value="C:membrane"/>
    <property type="evidence" value="ECO:0007669"/>
    <property type="project" value="InterPro"/>
</dbReference>
<dbReference type="InterPro" id="IPR023298">
    <property type="entry name" value="ATPase_P-typ_TM_dom_sf"/>
</dbReference>
<feature type="transmembrane region" description="Helical" evidence="9">
    <location>
        <begin position="222"/>
        <end position="241"/>
    </location>
</feature>
<dbReference type="Pfam" id="PF01699">
    <property type="entry name" value="Na_Ca_ex"/>
    <property type="match status" value="1"/>
</dbReference>
<keyword evidence="6 9" id="KW-1133">Transmembrane helix</keyword>
<dbReference type="GO" id="GO:0005509">
    <property type="term" value="F:calcium ion binding"/>
    <property type="evidence" value="ECO:0007669"/>
    <property type="project" value="InterPro"/>
</dbReference>
<keyword evidence="13" id="KW-1185">Reference proteome</keyword>
<feature type="transmembrane region" description="Helical" evidence="9">
    <location>
        <begin position="645"/>
        <end position="665"/>
    </location>
</feature>
<dbReference type="InterPro" id="IPR002048">
    <property type="entry name" value="EF_hand_dom"/>
</dbReference>
<dbReference type="InterPro" id="IPR004837">
    <property type="entry name" value="NaCa_Exmemb"/>
</dbReference>
<reference evidence="12" key="1">
    <citation type="submission" date="2022-12" db="EMBL/GenBank/DDBJ databases">
        <title>Draft genome assemblies for two species of Escallonia (Escalloniales).</title>
        <authorList>
            <person name="Chanderbali A."/>
            <person name="Dervinis C."/>
            <person name="Anghel I."/>
            <person name="Soltis D."/>
            <person name="Soltis P."/>
            <person name="Zapata F."/>
        </authorList>
    </citation>
    <scope>NUCLEOTIDE SEQUENCE</scope>
    <source>
        <strain evidence="12">UCBG92.1500</strain>
        <tissue evidence="12">Leaf</tissue>
    </source>
</reference>
<feature type="transmembrane region" description="Helical" evidence="9">
    <location>
        <begin position="595"/>
        <end position="613"/>
    </location>
</feature>
<dbReference type="InterPro" id="IPR018247">
    <property type="entry name" value="EF_Hand_1_Ca_BS"/>
</dbReference>
<dbReference type="SUPFAM" id="SSF81665">
    <property type="entry name" value="Calcium ATPase, transmembrane domain M"/>
    <property type="match status" value="1"/>
</dbReference>
<proteinExistence type="predicted"/>
<organism evidence="12 13">
    <name type="scientific">Escallonia rubra</name>
    <dbReference type="NCBI Taxonomy" id="112253"/>
    <lineage>
        <taxon>Eukaryota</taxon>
        <taxon>Viridiplantae</taxon>
        <taxon>Streptophyta</taxon>
        <taxon>Embryophyta</taxon>
        <taxon>Tracheophyta</taxon>
        <taxon>Spermatophyta</taxon>
        <taxon>Magnoliopsida</taxon>
        <taxon>eudicotyledons</taxon>
        <taxon>Gunneridae</taxon>
        <taxon>Pentapetalae</taxon>
        <taxon>asterids</taxon>
        <taxon>campanulids</taxon>
        <taxon>Escalloniales</taxon>
        <taxon>Escalloniaceae</taxon>
        <taxon>Escallonia</taxon>
    </lineage>
</organism>
<keyword evidence="3" id="KW-0050">Antiport</keyword>
<dbReference type="PANTHER" id="PTHR31503">
    <property type="entry name" value="VACUOLAR CALCIUM ION TRANSPORTER"/>
    <property type="match status" value="1"/>
</dbReference>
<keyword evidence="7" id="KW-0406">Ion transport</keyword>
<feature type="transmembrane region" description="Helical" evidence="9">
    <location>
        <begin position="619"/>
        <end position="638"/>
    </location>
</feature>
<keyword evidence="8 9" id="KW-0472">Membrane</keyword>
<dbReference type="AlphaFoldDB" id="A0AA88QJ67"/>
<dbReference type="SUPFAM" id="SSF47473">
    <property type="entry name" value="EF-hand"/>
    <property type="match status" value="1"/>
</dbReference>
<feature type="transmembrane region" description="Helical" evidence="9">
    <location>
        <begin position="146"/>
        <end position="170"/>
    </location>
</feature>
<evidence type="ECO:0000313" key="13">
    <source>
        <dbReference type="Proteomes" id="UP001187471"/>
    </source>
</evidence>
<dbReference type="PANTHER" id="PTHR31503:SF85">
    <property type="entry name" value="CALCIUM-BINDING EF-HAND FAMILY PROTEIN"/>
    <property type="match status" value="1"/>
</dbReference>
<dbReference type="Gene3D" id="1.10.238.10">
    <property type="entry name" value="EF-hand"/>
    <property type="match status" value="2"/>
</dbReference>
<dbReference type="EMBL" id="JAVXUO010003155">
    <property type="protein sequence ID" value="KAK2966054.1"/>
    <property type="molecule type" value="Genomic_DNA"/>
</dbReference>
<evidence type="ECO:0000256" key="2">
    <source>
        <dbReference type="ARBA" id="ARBA00022448"/>
    </source>
</evidence>
<dbReference type="GO" id="GO:0012505">
    <property type="term" value="C:endomembrane system"/>
    <property type="evidence" value="ECO:0007669"/>
    <property type="project" value="UniProtKB-SubCell"/>
</dbReference>
<evidence type="ECO:0000256" key="1">
    <source>
        <dbReference type="ARBA" id="ARBA00004127"/>
    </source>
</evidence>
<keyword evidence="2" id="KW-0813">Transport</keyword>
<evidence type="ECO:0000256" key="8">
    <source>
        <dbReference type="ARBA" id="ARBA00023136"/>
    </source>
</evidence>
<dbReference type="Pfam" id="PF13405">
    <property type="entry name" value="EF-hand_6"/>
    <property type="match status" value="1"/>
</dbReference>
<dbReference type="Proteomes" id="UP001187471">
    <property type="component" value="Unassembled WGS sequence"/>
</dbReference>
<protein>
    <recommendedName>
        <fullName evidence="11">EF-hand domain-containing protein</fullName>
    </recommendedName>
</protein>
<dbReference type="PROSITE" id="PS50222">
    <property type="entry name" value="EF_HAND_2"/>
    <property type="match status" value="3"/>
</dbReference>
<feature type="domain" description="EF-hand" evidence="11">
    <location>
        <begin position="311"/>
        <end position="346"/>
    </location>
</feature>
<dbReference type="GO" id="GO:0006874">
    <property type="term" value="P:intracellular calcium ion homeostasis"/>
    <property type="evidence" value="ECO:0007669"/>
    <property type="project" value="TreeGrafter"/>
</dbReference>
<keyword evidence="5" id="KW-0106">Calcium</keyword>
<evidence type="ECO:0000256" key="5">
    <source>
        <dbReference type="ARBA" id="ARBA00022837"/>
    </source>
</evidence>
<comment type="caution">
    <text evidence="12">The sequence shown here is derived from an EMBL/GenBank/DDBJ whole genome shotgun (WGS) entry which is preliminary data.</text>
</comment>
<dbReference type="CDD" id="cd00051">
    <property type="entry name" value="EFh"/>
    <property type="match status" value="2"/>
</dbReference>
<comment type="subcellular location">
    <subcellularLocation>
        <location evidence="1">Endomembrane system</location>
        <topology evidence="1">Multi-pass membrane protein</topology>
    </subcellularLocation>
</comment>
<evidence type="ECO:0000259" key="11">
    <source>
        <dbReference type="PROSITE" id="PS50222"/>
    </source>
</evidence>
<feature type="transmembrane region" description="Helical" evidence="9">
    <location>
        <begin position="101"/>
        <end position="134"/>
    </location>
</feature>
<evidence type="ECO:0000256" key="6">
    <source>
        <dbReference type="ARBA" id="ARBA00022989"/>
    </source>
</evidence>
<feature type="signal peptide" evidence="10">
    <location>
        <begin position="1"/>
        <end position="20"/>
    </location>
</feature>
<dbReference type="InterPro" id="IPR004713">
    <property type="entry name" value="CaH_exchang"/>
</dbReference>
<feature type="domain" description="EF-hand" evidence="11">
    <location>
        <begin position="419"/>
        <end position="454"/>
    </location>
</feature>
<name>A0AA88QJ67_9ASTE</name>
<feature type="transmembrane region" description="Helical" evidence="9">
    <location>
        <begin position="553"/>
        <end position="574"/>
    </location>
</feature>
<keyword evidence="4 9" id="KW-0812">Transmembrane</keyword>
<evidence type="ECO:0000313" key="12">
    <source>
        <dbReference type="EMBL" id="KAK2966054.1"/>
    </source>
</evidence>
<dbReference type="InterPro" id="IPR011992">
    <property type="entry name" value="EF-hand-dom_pair"/>
</dbReference>
<dbReference type="SMART" id="SM00054">
    <property type="entry name" value="EFh"/>
    <property type="match status" value="3"/>
</dbReference>
<evidence type="ECO:0000256" key="10">
    <source>
        <dbReference type="SAM" id="SignalP"/>
    </source>
</evidence>